<evidence type="ECO:0000256" key="2">
    <source>
        <dbReference type="ARBA" id="ARBA00023125"/>
    </source>
</evidence>
<dbReference type="InterPro" id="IPR041347">
    <property type="entry name" value="MftR_C"/>
</dbReference>
<dbReference type="Proteomes" id="UP000282084">
    <property type="component" value="Unassembled WGS sequence"/>
</dbReference>
<name>A0A495W3M1_9PSEU</name>
<evidence type="ECO:0000256" key="5">
    <source>
        <dbReference type="SAM" id="MobiDB-lite"/>
    </source>
</evidence>
<dbReference type="Gene3D" id="1.10.357.10">
    <property type="entry name" value="Tetracycline Repressor, domain 2"/>
    <property type="match status" value="1"/>
</dbReference>
<dbReference type="GO" id="GO:0000976">
    <property type="term" value="F:transcription cis-regulatory region binding"/>
    <property type="evidence" value="ECO:0007669"/>
    <property type="project" value="TreeGrafter"/>
</dbReference>
<accession>A0A495W3M1</accession>
<evidence type="ECO:0000313" key="8">
    <source>
        <dbReference type="Proteomes" id="UP000282084"/>
    </source>
</evidence>
<dbReference type="SUPFAM" id="SSF46689">
    <property type="entry name" value="Homeodomain-like"/>
    <property type="match status" value="1"/>
</dbReference>
<dbReference type="PROSITE" id="PS50977">
    <property type="entry name" value="HTH_TETR_2"/>
    <property type="match status" value="1"/>
</dbReference>
<dbReference type="AlphaFoldDB" id="A0A495W3M1"/>
<dbReference type="InterPro" id="IPR001647">
    <property type="entry name" value="HTH_TetR"/>
</dbReference>
<feature type="region of interest" description="Disordered" evidence="5">
    <location>
        <begin position="223"/>
        <end position="250"/>
    </location>
</feature>
<dbReference type="PRINTS" id="PR00455">
    <property type="entry name" value="HTHTETR"/>
</dbReference>
<feature type="compositionally biased region" description="Basic and acidic residues" evidence="5">
    <location>
        <begin position="10"/>
        <end position="32"/>
    </location>
</feature>
<evidence type="ECO:0000259" key="6">
    <source>
        <dbReference type="PROSITE" id="PS50977"/>
    </source>
</evidence>
<sequence length="250" mass="27178">MNRPVGNVATDREQVEVPRRGRPPVSDRQRQRQRLEISRHAVRLFAEHGVAATSGEQIARAAGVSERTLWRAFRSKESCVEPLLAKAIDAFRAVLRAWPAELDLIEHLRAAYTPVLDSASDADLDAVLAVVRMTRDEPALRAVYLMLRERSEDTFAEVLAERSGASPDSVEVRVQAAAMSAVLKVATDHLAHVTATGVTPGTLRRHREDVAAAVDLVIRGLSDDRRGPGRGQRDEVVVTAGSAVEDAGAS</sequence>
<feature type="DNA-binding region" description="H-T-H motif" evidence="4">
    <location>
        <begin position="54"/>
        <end position="73"/>
    </location>
</feature>
<keyword evidence="1" id="KW-0805">Transcription regulation</keyword>
<dbReference type="GO" id="GO:0003700">
    <property type="term" value="F:DNA-binding transcription factor activity"/>
    <property type="evidence" value="ECO:0007669"/>
    <property type="project" value="TreeGrafter"/>
</dbReference>
<feature type="domain" description="HTH tetR-type" evidence="6">
    <location>
        <begin position="31"/>
        <end position="91"/>
    </location>
</feature>
<evidence type="ECO:0000256" key="4">
    <source>
        <dbReference type="PROSITE-ProRule" id="PRU00335"/>
    </source>
</evidence>
<gene>
    <name evidence="7" type="ORF">C8E97_3028</name>
</gene>
<dbReference type="InterPro" id="IPR009057">
    <property type="entry name" value="Homeodomain-like_sf"/>
</dbReference>
<comment type="caution">
    <text evidence="7">The sequence shown here is derived from an EMBL/GenBank/DDBJ whole genome shotgun (WGS) entry which is preliminary data.</text>
</comment>
<dbReference type="Pfam" id="PF17754">
    <property type="entry name" value="TetR_C_14"/>
    <property type="match status" value="1"/>
</dbReference>
<evidence type="ECO:0000256" key="1">
    <source>
        <dbReference type="ARBA" id="ARBA00023015"/>
    </source>
</evidence>
<feature type="compositionally biased region" description="Basic and acidic residues" evidence="5">
    <location>
        <begin position="223"/>
        <end position="236"/>
    </location>
</feature>
<keyword evidence="2 4" id="KW-0238">DNA-binding</keyword>
<reference evidence="7 8" key="1">
    <citation type="submission" date="2018-10" db="EMBL/GenBank/DDBJ databases">
        <title>Sequencing the genomes of 1000 actinobacteria strains.</title>
        <authorList>
            <person name="Klenk H.-P."/>
        </authorList>
    </citation>
    <scope>NUCLEOTIDE SEQUENCE [LARGE SCALE GENOMIC DNA]</scope>
    <source>
        <strain evidence="7 8">DSM 43800</strain>
    </source>
</reference>
<keyword evidence="3" id="KW-0804">Transcription</keyword>
<organism evidence="7 8">
    <name type="scientific">Saccharothrix australiensis</name>
    <dbReference type="NCBI Taxonomy" id="2072"/>
    <lineage>
        <taxon>Bacteria</taxon>
        <taxon>Bacillati</taxon>
        <taxon>Actinomycetota</taxon>
        <taxon>Actinomycetes</taxon>
        <taxon>Pseudonocardiales</taxon>
        <taxon>Pseudonocardiaceae</taxon>
        <taxon>Saccharothrix</taxon>
    </lineage>
</organism>
<dbReference type="PANTHER" id="PTHR30055:SF234">
    <property type="entry name" value="HTH-TYPE TRANSCRIPTIONAL REGULATOR BETI"/>
    <property type="match status" value="1"/>
</dbReference>
<dbReference type="PANTHER" id="PTHR30055">
    <property type="entry name" value="HTH-TYPE TRANSCRIPTIONAL REGULATOR RUTR"/>
    <property type="match status" value="1"/>
</dbReference>
<feature type="region of interest" description="Disordered" evidence="5">
    <location>
        <begin position="1"/>
        <end position="32"/>
    </location>
</feature>
<proteinExistence type="predicted"/>
<dbReference type="InterPro" id="IPR050109">
    <property type="entry name" value="HTH-type_TetR-like_transc_reg"/>
</dbReference>
<dbReference type="Pfam" id="PF00440">
    <property type="entry name" value="TetR_N"/>
    <property type="match status" value="1"/>
</dbReference>
<dbReference type="EMBL" id="RBXO01000001">
    <property type="protein sequence ID" value="RKT54408.1"/>
    <property type="molecule type" value="Genomic_DNA"/>
</dbReference>
<protein>
    <submittedName>
        <fullName evidence="7">TetR family transcriptional regulator</fullName>
    </submittedName>
</protein>
<evidence type="ECO:0000313" key="7">
    <source>
        <dbReference type="EMBL" id="RKT54408.1"/>
    </source>
</evidence>
<evidence type="ECO:0000256" key="3">
    <source>
        <dbReference type="ARBA" id="ARBA00023163"/>
    </source>
</evidence>
<keyword evidence="8" id="KW-1185">Reference proteome</keyword>